<evidence type="ECO:0000256" key="2">
    <source>
        <dbReference type="ARBA" id="ARBA00022777"/>
    </source>
</evidence>
<accession>A0A369TPZ5</accession>
<comment type="caution">
    <text evidence="4">The sequence shown here is derived from an EMBL/GenBank/DDBJ whole genome shotgun (WGS) entry which is preliminary data.</text>
</comment>
<evidence type="ECO:0000313" key="5">
    <source>
        <dbReference type="Proteomes" id="UP000253977"/>
    </source>
</evidence>
<keyword evidence="5" id="KW-1185">Reference proteome</keyword>
<dbReference type="InterPro" id="IPR050201">
    <property type="entry name" value="Bacterial_glucokinase"/>
</dbReference>
<evidence type="ECO:0000256" key="1">
    <source>
        <dbReference type="ARBA" id="ARBA00022679"/>
    </source>
</evidence>
<evidence type="ECO:0000256" key="3">
    <source>
        <dbReference type="RuleBase" id="RU004046"/>
    </source>
</evidence>
<keyword evidence="2" id="KW-0418">Kinase</keyword>
<reference evidence="4 5" key="1">
    <citation type="submission" date="2018-07" db="EMBL/GenBank/DDBJ databases">
        <title>Thalassococcus profundi sp. nov., a marine bacterium isolated from deep seawater of Okinawa Trough.</title>
        <authorList>
            <person name="Yu M."/>
        </authorList>
    </citation>
    <scope>NUCLEOTIDE SEQUENCE [LARGE SCALE GENOMIC DNA]</scope>
    <source>
        <strain evidence="4 5">WRAS1</strain>
    </source>
</reference>
<keyword evidence="1" id="KW-0808">Transferase</keyword>
<dbReference type="PANTHER" id="PTHR47690">
    <property type="entry name" value="GLUCOKINASE"/>
    <property type="match status" value="1"/>
</dbReference>
<dbReference type="GO" id="GO:0005524">
    <property type="term" value="F:ATP binding"/>
    <property type="evidence" value="ECO:0007669"/>
    <property type="project" value="InterPro"/>
</dbReference>
<dbReference type="AlphaFoldDB" id="A0A369TPZ5"/>
<dbReference type="GO" id="GO:0004340">
    <property type="term" value="F:glucokinase activity"/>
    <property type="evidence" value="ECO:0007669"/>
    <property type="project" value="InterPro"/>
</dbReference>
<evidence type="ECO:0000313" key="4">
    <source>
        <dbReference type="EMBL" id="RDD66942.1"/>
    </source>
</evidence>
<sequence length="327" mass="34324">MAEPLDRLAVVADIGGTNTRVALSRGTEVIADSIRRYRNADNGGLTDVLTHYLADMDAAPAAACVAMAGPVRDGVGQLTNLDWTIDRDVIRDATRAGTVAVLNDLQAQGHALDFLAADALTELLPGQKAAPHAAKLVIGIGTGMNAAPVFRLGDQTLVPPSESGHITLPVQTEEELRLMAFIARKHGTPGVEDVLSGRGFERVYAWLCEEDGDGAPLDAGAIMQAAADGSDARATKAVAVFSKMLGRVCGNLALVMLPFGGIYLCGGVARHFAPHLITGGFAEAFADKGRFRDFMGQFPVHLITDDYAALTGSACHLAEILGRHGDT</sequence>
<comment type="similarity">
    <text evidence="3">Belongs to the bacterial glucokinase family.</text>
</comment>
<dbReference type="Gene3D" id="3.30.420.40">
    <property type="match status" value="1"/>
</dbReference>
<dbReference type="InterPro" id="IPR043129">
    <property type="entry name" value="ATPase_NBD"/>
</dbReference>
<dbReference type="GO" id="GO:0005536">
    <property type="term" value="F:D-glucose binding"/>
    <property type="evidence" value="ECO:0007669"/>
    <property type="project" value="InterPro"/>
</dbReference>
<protein>
    <submittedName>
        <fullName evidence="4">ROK family protein</fullName>
    </submittedName>
</protein>
<dbReference type="RefSeq" id="WP_114510487.1">
    <property type="nucleotide sequence ID" value="NZ_QPMK01000004.1"/>
</dbReference>
<organism evidence="4 5">
    <name type="scientific">Thalassococcus profundi</name>
    <dbReference type="NCBI Taxonomy" id="2282382"/>
    <lineage>
        <taxon>Bacteria</taxon>
        <taxon>Pseudomonadati</taxon>
        <taxon>Pseudomonadota</taxon>
        <taxon>Alphaproteobacteria</taxon>
        <taxon>Rhodobacterales</taxon>
        <taxon>Roseobacteraceae</taxon>
        <taxon>Thalassococcus</taxon>
    </lineage>
</organism>
<dbReference type="SUPFAM" id="SSF53067">
    <property type="entry name" value="Actin-like ATPase domain"/>
    <property type="match status" value="1"/>
</dbReference>
<dbReference type="PANTHER" id="PTHR47690:SF1">
    <property type="entry name" value="GLUCOKINASE"/>
    <property type="match status" value="1"/>
</dbReference>
<gene>
    <name evidence="4" type="ORF">DU478_08345</name>
</gene>
<dbReference type="Proteomes" id="UP000253977">
    <property type="component" value="Unassembled WGS sequence"/>
</dbReference>
<dbReference type="GO" id="GO:0006096">
    <property type="term" value="P:glycolytic process"/>
    <property type="evidence" value="ECO:0007669"/>
    <property type="project" value="InterPro"/>
</dbReference>
<name>A0A369TPZ5_9RHOB</name>
<dbReference type="Gene3D" id="3.40.367.20">
    <property type="match status" value="1"/>
</dbReference>
<dbReference type="OrthoDB" id="9800595at2"/>
<dbReference type="CDD" id="cd24008">
    <property type="entry name" value="ASKHA_NBD_GLK"/>
    <property type="match status" value="1"/>
</dbReference>
<proteinExistence type="inferred from homology"/>
<dbReference type="EMBL" id="QPMK01000004">
    <property type="protein sequence ID" value="RDD66942.1"/>
    <property type="molecule type" value="Genomic_DNA"/>
</dbReference>
<dbReference type="Pfam" id="PF02685">
    <property type="entry name" value="Glucokinase"/>
    <property type="match status" value="1"/>
</dbReference>
<dbReference type="GO" id="GO:0005829">
    <property type="term" value="C:cytosol"/>
    <property type="evidence" value="ECO:0007669"/>
    <property type="project" value="TreeGrafter"/>
</dbReference>
<dbReference type="InterPro" id="IPR003836">
    <property type="entry name" value="Glucokinase"/>
</dbReference>